<sequence>MLLLLVLFFVLLYLGTPLFVVLGASVSVLIVAEGHMSLTLVAQKMIDELNNDLLMSLPFFGMAAVFMQRGGVAKSLVDLAIGLIGWMRGGLGLVAVAACTMFATISGSSVTTALAMGVLLLPSMLAKGYGRPFSTGLLGAGGTLGILIPPSLPLILYAILAEESVPRLFLAAVIPGLMQALLLAIYVIVMARVRNLPAEPRQSAGEIGVLALRAAPALLVPIVIAVGIYGGLLTITDSAVAAAFVSLILSIFVYRGVKLRETISVIGESIYSVSAIILIIMTAMVFGHWVTESGVPARLVEWTSSLNLQPWQFIVIVMLILIVLGTILEIASILLITTPILIPLLGAYDISPIHFGILMAINMEIAAITPPVGLNLYVLAAISKGTTSEVNAGIWPFVVLMLGLLLLVAFIPGLTLWLPEMVYGP</sequence>
<dbReference type="RefSeq" id="WP_085467117.1">
    <property type="nucleotide sequence ID" value="NZ_FXBL01000004.1"/>
</dbReference>
<feature type="domain" description="TRAP C4-dicarboxylate transport system permease DctM subunit" evidence="8">
    <location>
        <begin position="5"/>
        <end position="414"/>
    </location>
</feature>
<protein>
    <recommendedName>
        <fullName evidence="7">TRAP transporter large permease protein</fullName>
    </recommendedName>
</protein>
<feature type="transmembrane region" description="Helical" evidence="7">
    <location>
        <begin position="168"/>
        <end position="189"/>
    </location>
</feature>
<dbReference type="Pfam" id="PF06808">
    <property type="entry name" value="DctM"/>
    <property type="match status" value="1"/>
</dbReference>
<dbReference type="GO" id="GO:0022857">
    <property type="term" value="F:transmembrane transporter activity"/>
    <property type="evidence" value="ECO:0007669"/>
    <property type="project" value="UniProtKB-UniRule"/>
</dbReference>
<evidence type="ECO:0000259" key="8">
    <source>
        <dbReference type="Pfam" id="PF06808"/>
    </source>
</evidence>
<organism evidence="9 10">
    <name type="scientific">Mesorhizobium australicum</name>
    <dbReference type="NCBI Taxonomy" id="536018"/>
    <lineage>
        <taxon>Bacteria</taxon>
        <taxon>Pseudomonadati</taxon>
        <taxon>Pseudomonadota</taxon>
        <taxon>Alphaproteobacteria</taxon>
        <taxon>Hyphomicrobiales</taxon>
        <taxon>Phyllobacteriaceae</taxon>
        <taxon>Mesorhizobium</taxon>
    </lineage>
</organism>
<evidence type="ECO:0000313" key="10">
    <source>
        <dbReference type="Proteomes" id="UP000193083"/>
    </source>
</evidence>
<keyword evidence="6 7" id="KW-0472">Membrane</keyword>
<evidence type="ECO:0000256" key="1">
    <source>
        <dbReference type="ARBA" id="ARBA00004429"/>
    </source>
</evidence>
<feature type="transmembrane region" description="Helical" evidence="7">
    <location>
        <begin position="269"/>
        <end position="291"/>
    </location>
</feature>
<dbReference type="GO" id="GO:0005886">
    <property type="term" value="C:plasma membrane"/>
    <property type="evidence" value="ECO:0007669"/>
    <property type="project" value="UniProtKB-SubCell"/>
</dbReference>
<feature type="transmembrane region" description="Helical" evidence="7">
    <location>
        <begin position="238"/>
        <end position="257"/>
    </location>
</feature>
<evidence type="ECO:0000256" key="6">
    <source>
        <dbReference type="ARBA" id="ARBA00023136"/>
    </source>
</evidence>
<evidence type="ECO:0000256" key="5">
    <source>
        <dbReference type="ARBA" id="ARBA00022989"/>
    </source>
</evidence>
<comment type="function">
    <text evidence="7">Part of the tripartite ATP-independent periplasmic (TRAP) transport system.</text>
</comment>
<name>A0A1X7PXU7_9HYPH</name>
<keyword evidence="2" id="KW-1003">Cell membrane</keyword>
<dbReference type="NCBIfam" id="TIGR00786">
    <property type="entry name" value="dctM"/>
    <property type="match status" value="1"/>
</dbReference>
<comment type="subunit">
    <text evidence="7">The complex comprises the extracytoplasmic solute receptor protein and the two transmembrane proteins.</text>
</comment>
<evidence type="ECO:0000313" key="9">
    <source>
        <dbReference type="EMBL" id="SMH56460.1"/>
    </source>
</evidence>
<dbReference type="PANTHER" id="PTHR33362">
    <property type="entry name" value="SIALIC ACID TRAP TRANSPORTER PERMEASE PROTEIN SIAT-RELATED"/>
    <property type="match status" value="1"/>
</dbReference>
<keyword evidence="7" id="KW-0813">Transport</keyword>
<dbReference type="AlphaFoldDB" id="A0A1X7PXU7"/>
<comment type="similarity">
    <text evidence="7">Belongs to the TRAP transporter large permease family.</text>
</comment>
<feature type="transmembrane region" description="Helical" evidence="7">
    <location>
        <begin position="91"/>
        <end position="121"/>
    </location>
</feature>
<feature type="transmembrane region" description="Helical" evidence="7">
    <location>
        <begin position="210"/>
        <end position="232"/>
    </location>
</feature>
<keyword evidence="3 7" id="KW-0997">Cell inner membrane</keyword>
<dbReference type="Proteomes" id="UP000193083">
    <property type="component" value="Unassembled WGS sequence"/>
</dbReference>
<evidence type="ECO:0000256" key="7">
    <source>
        <dbReference type="RuleBase" id="RU369079"/>
    </source>
</evidence>
<feature type="transmembrane region" description="Helical" evidence="7">
    <location>
        <begin position="133"/>
        <end position="156"/>
    </location>
</feature>
<feature type="transmembrane region" description="Helical" evidence="7">
    <location>
        <begin position="394"/>
        <end position="418"/>
    </location>
</feature>
<keyword evidence="4 7" id="KW-0812">Transmembrane</keyword>
<dbReference type="InterPro" id="IPR010656">
    <property type="entry name" value="DctM"/>
</dbReference>
<dbReference type="PANTHER" id="PTHR33362:SF5">
    <property type="entry name" value="C4-DICARBOXYLATE TRAP TRANSPORTER LARGE PERMEASE PROTEIN DCTM"/>
    <property type="match status" value="1"/>
</dbReference>
<accession>A0A1X7PXU7</accession>
<dbReference type="PIRSF" id="PIRSF006066">
    <property type="entry name" value="HI0050"/>
    <property type="match status" value="1"/>
</dbReference>
<evidence type="ECO:0000256" key="3">
    <source>
        <dbReference type="ARBA" id="ARBA00022519"/>
    </source>
</evidence>
<dbReference type="OrthoDB" id="9790209at2"/>
<comment type="subcellular location">
    <subcellularLocation>
        <location evidence="1 7">Cell inner membrane</location>
        <topology evidence="1 7">Multi-pass membrane protein</topology>
    </subcellularLocation>
</comment>
<keyword evidence="5 7" id="KW-1133">Transmembrane helix</keyword>
<evidence type="ECO:0000256" key="4">
    <source>
        <dbReference type="ARBA" id="ARBA00022692"/>
    </source>
</evidence>
<dbReference type="EMBL" id="FXBL01000004">
    <property type="protein sequence ID" value="SMH56460.1"/>
    <property type="molecule type" value="Genomic_DNA"/>
</dbReference>
<dbReference type="InterPro" id="IPR004681">
    <property type="entry name" value="TRAP_DctM"/>
</dbReference>
<feature type="transmembrane region" description="Helical" evidence="7">
    <location>
        <begin position="53"/>
        <end position="71"/>
    </location>
</feature>
<evidence type="ECO:0000256" key="2">
    <source>
        <dbReference type="ARBA" id="ARBA00022475"/>
    </source>
</evidence>
<keyword evidence="10" id="KW-1185">Reference proteome</keyword>
<reference evidence="9 10" key="1">
    <citation type="submission" date="2017-04" db="EMBL/GenBank/DDBJ databases">
        <authorList>
            <person name="Afonso C.L."/>
            <person name="Miller P.J."/>
            <person name="Scott M.A."/>
            <person name="Spackman E."/>
            <person name="Goraichik I."/>
            <person name="Dimitrov K.M."/>
            <person name="Suarez D.L."/>
            <person name="Swayne D.E."/>
        </authorList>
    </citation>
    <scope>NUCLEOTIDE SEQUENCE [LARGE SCALE GENOMIC DNA]</scope>
    <source>
        <strain evidence="9 10">B5P</strain>
    </source>
</reference>
<feature type="transmembrane region" description="Helical" evidence="7">
    <location>
        <begin position="311"/>
        <end position="336"/>
    </location>
</feature>
<feature type="transmembrane region" description="Helical" evidence="7">
    <location>
        <begin position="6"/>
        <end position="32"/>
    </location>
</feature>
<feature type="transmembrane region" description="Helical" evidence="7">
    <location>
        <begin position="357"/>
        <end position="382"/>
    </location>
</feature>
<gene>
    <name evidence="9" type="ORF">SAMN02982922_5541</name>
</gene>
<proteinExistence type="inferred from homology"/>